<dbReference type="EMBL" id="FQTU01000014">
    <property type="protein sequence ID" value="SHF10215.1"/>
    <property type="molecule type" value="Genomic_DNA"/>
</dbReference>
<dbReference type="PANTHER" id="PTHR42781:SF4">
    <property type="entry name" value="SPERMIDINE_PUTRESCINE IMPORT ATP-BINDING PROTEIN POTA"/>
    <property type="match status" value="1"/>
</dbReference>
<dbReference type="GO" id="GO:0005524">
    <property type="term" value="F:ATP binding"/>
    <property type="evidence" value="ECO:0007669"/>
    <property type="project" value="UniProtKB-KW"/>
</dbReference>
<dbReference type="PANTHER" id="PTHR42781">
    <property type="entry name" value="SPERMIDINE/PUTRESCINE IMPORT ATP-BINDING PROTEIN POTA"/>
    <property type="match status" value="1"/>
</dbReference>
<dbReference type="GO" id="GO:0016887">
    <property type="term" value="F:ATP hydrolysis activity"/>
    <property type="evidence" value="ECO:0007669"/>
    <property type="project" value="InterPro"/>
</dbReference>
<dbReference type="Gene3D" id="3.40.50.300">
    <property type="entry name" value="P-loop containing nucleotide triphosphate hydrolases"/>
    <property type="match status" value="1"/>
</dbReference>
<name>A0A1M4YWW8_9FIRM</name>
<evidence type="ECO:0000313" key="5">
    <source>
        <dbReference type="EMBL" id="SHF10215.1"/>
    </source>
</evidence>
<dbReference type="InterPro" id="IPR003439">
    <property type="entry name" value="ABC_transporter-like_ATP-bd"/>
</dbReference>
<keyword evidence="1" id="KW-0813">Transport</keyword>
<dbReference type="InterPro" id="IPR017871">
    <property type="entry name" value="ABC_transporter-like_CS"/>
</dbReference>
<dbReference type="PROSITE" id="PS00211">
    <property type="entry name" value="ABC_TRANSPORTER_1"/>
    <property type="match status" value="1"/>
</dbReference>
<keyword evidence="6" id="KW-1185">Reference proteome</keyword>
<dbReference type="Proteomes" id="UP000184251">
    <property type="component" value="Unassembled WGS sequence"/>
</dbReference>
<keyword evidence="2" id="KW-0547">Nucleotide-binding</keyword>
<feature type="domain" description="ABC transporter" evidence="4">
    <location>
        <begin position="6"/>
        <end position="231"/>
    </location>
</feature>
<dbReference type="Pfam" id="PF00005">
    <property type="entry name" value="ABC_tran"/>
    <property type="match status" value="1"/>
</dbReference>
<evidence type="ECO:0000256" key="1">
    <source>
        <dbReference type="ARBA" id="ARBA00022448"/>
    </source>
</evidence>
<dbReference type="SUPFAM" id="SSF52540">
    <property type="entry name" value="P-loop containing nucleoside triphosphate hydrolases"/>
    <property type="match status" value="1"/>
</dbReference>
<dbReference type="SMART" id="SM00382">
    <property type="entry name" value="AAA"/>
    <property type="match status" value="1"/>
</dbReference>
<dbReference type="PROSITE" id="PS50893">
    <property type="entry name" value="ABC_TRANSPORTER_2"/>
    <property type="match status" value="1"/>
</dbReference>
<dbReference type="OrthoDB" id="9801958at2"/>
<dbReference type="InterPro" id="IPR003593">
    <property type="entry name" value="AAA+_ATPase"/>
</dbReference>
<proteinExistence type="predicted"/>
<organism evidence="5 6">
    <name type="scientific">Alkalibacter saccharofermentans DSM 14828</name>
    <dbReference type="NCBI Taxonomy" id="1120975"/>
    <lineage>
        <taxon>Bacteria</taxon>
        <taxon>Bacillati</taxon>
        <taxon>Bacillota</taxon>
        <taxon>Clostridia</taxon>
        <taxon>Eubacteriales</taxon>
        <taxon>Eubacteriaceae</taxon>
        <taxon>Alkalibacter</taxon>
    </lineage>
</organism>
<evidence type="ECO:0000256" key="3">
    <source>
        <dbReference type="ARBA" id="ARBA00022840"/>
    </source>
</evidence>
<keyword evidence="3 5" id="KW-0067">ATP-binding</keyword>
<accession>A0A1M4YWW8</accession>
<gene>
    <name evidence="5" type="ORF">SAMN02746064_01890</name>
</gene>
<dbReference type="InterPro" id="IPR027417">
    <property type="entry name" value="P-loop_NTPase"/>
</dbReference>
<reference evidence="5 6" key="1">
    <citation type="submission" date="2016-11" db="EMBL/GenBank/DDBJ databases">
        <authorList>
            <person name="Jaros S."/>
            <person name="Januszkiewicz K."/>
            <person name="Wedrychowicz H."/>
        </authorList>
    </citation>
    <scope>NUCLEOTIDE SEQUENCE [LARGE SCALE GENOMIC DNA]</scope>
    <source>
        <strain evidence="5 6">DSM 14828</strain>
    </source>
</reference>
<evidence type="ECO:0000313" key="6">
    <source>
        <dbReference type="Proteomes" id="UP000184251"/>
    </source>
</evidence>
<dbReference type="RefSeq" id="WP_073271368.1">
    <property type="nucleotide sequence ID" value="NZ_FQTU01000014.1"/>
</dbReference>
<sequence>MIDNCFRVEKLNVTIDSNQILNNIDFSSKIGSITCVTGVSGIGKTTLLKTVGQIIDKTSGKISLKGNPISNKELKIGYVPQDHGLYSWLKVKSNILLPCKIKKMQPKESLFKEIVDNLGISHLTDRYPNNLSGGERQRVALARGMILNPEILLVDEAFSSLDALSKLSGYNLFLSLHERFKPTTLIITHDLDEALYLADSIVVLSRGECRQLNNKAKGHKKTDKIYLEHLSIIETLVRGENFDEKHY</sequence>
<protein>
    <submittedName>
        <fullName evidence="5">NitT/TauT family transport system ATP-binding protein</fullName>
    </submittedName>
</protein>
<dbReference type="STRING" id="1120975.SAMN02746064_01890"/>
<evidence type="ECO:0000259" key="4">
    <source>
        <dbReference type="PROSITE" id="PS50893"/>
    </source>
</evidence>
<dbReference type="InterPro" id="IPR050093">
    <property type="entry name" value="ABC_SmlMolc_Importer"/>
</dbReference>
<evidence type="ECO:0000256" key="2">
    <source>
        <dbReference type="ARBA" id="ARBA00022741"/>
    </source>
</evidence>
<dbReference type="AlphaFoldDB" id="A0A1M4YWW8"/>